<dbReference type="OMA" id="PMTAMEE"/>
<proteinExistence type="predicted"/>
<dbReference type="InParanoid" id="T0QQY3"/>
<protein>
    <recommendedName>
        <fullName evidence="4">BZIP domain-containing protein</fullName>
    </recommendedName>
</protein>
<dbReference type="STRING" id="1156394.T0QQY3"/>
<keyword evidence="3" id="KW-1185">Reference proteome</keyword>
<dbReference type="GeneID" id="19943136"/>
<evidence type="ECO:0000313" key="2">
    <source>
        <dbReference type="EMBL" id="EQC40519.1"/>
    </source>
</evidence>
<dbReference type="CDD" id="cd14686">
    <property type="entry name" value="bZIP"/>
    <property type="match status" value="1"/>
</dbReference>
<dbReference type="OrthoDB" id="72539at2759"/>
<evidence type="ECO:0000256" key="1">
    <source>
        <dbReference type="SAM" id="MobiDB-lite"/>
    </source>
</evidence>
<dbReference type="Proteomes" id="UP000030762">
    <property type="component" value="Unassembled WGS sequence"/>
</dbReference>
<organism evidence="2 3">
    <name type="scientific">Saprolegnia diclina (strain VS20)</name>
    <dbReference type="NCBI Taxonomy" id="1156394"/>
    <lineage>
        <taxon>Eukaryota</taxon>
        <taxon>Sar</taxon>
        <taxon>Stramenopiles</taxon>
        <taxon>Oomycota</taxon>
        <taxon>Saprolegniomycetes</taxon>
        <taxon>Saprolegniales</taxon>
        <taxon>Saprolegniaceae</taxon>
        <taxon>Saprolegnia</taxon>
    </lineage>
</organism>
<dbReference type="AlphaFoldDB" id="T0QQY3"/>
<gene>
    <name evidence="2" type="ORF">SDRG_02409</name>
</gene>
<dbReference type="Gene3D" id="1.20.5.170">
    <property type="match status" value="1"/>
</dbReference>
<accession>T0QQY3</accession>
<evidence type="ECO:0008006" key="4">
    <source>
        <dbReference type="Google" id="ProtNLM"/>
    </source>
</evidence>
<reference evidence="2 3" key="1">
    <citation type="submission" date="2012-04" db="EMBL/GenBank/DDBJ databases">
        <title>The Genome Sequence of Saprolegnia declina VS20.</title>
        <authorList>
            <consortium name="The Broad Institute Genome Sequencing Platform"/>
            <person name="Russ C."/>
            <person name="Nusbaum C."/>
            <person name="Tyler B."/>
            <person name="van West P."/>
            <person name="Dieguez-Uribeondo J."/>
            <person name="de Bruijn I."/>
            <person name="Tripathy S."/>
            <person name="Jiang R."/>
            <person name="Young S.K."/>
            <person name="Zeng Q."/>
            <person name="Gargeya S."/>
            <person name="Fitzgerald M."/>
            <person name="Haas B."/>
            <person name="Abouelleil A."/>
            <person name="Alvarado L."/>
            <person name="Arachchi H.M."/>
            <person name="Berlin A."/>
            <person name="Chapman S.B."/>
            <person name="Goldberg J."/>
            <person name="Griggs A."/>
            <person name="Gujja S."/>
            <person name="Hansen M."/>
            <person name="Howarth C."/>
            <person name="Imamovic A."/>
            <person name="Larimer J."/>
            <person name="McCowen C."/>
            <person name="Montmayeur A."/>
            <person name="Murphy C."/>
            <person name="Neiman D."/>
            <person name="Pearson M."/>
            <person name="Priest M."/>
            <person name="Roberts A."/>
            <person name="Saif S."/>
            <person name="Shea T."/>
            <person name="Sisk P."/>
            <person name="Sykes S."/>
            <person name="Wortman J."/>
            <person name="Nusbaum C."/>
            <person name="Birren B."/>
        </authorList>
    </citation>
    <scope>NUCLEOTIDE SEQUENCE [LARGE SCALE GENOMIC DNA]</scope>
    <source>
        <strain evidence="2 3">VS20</strain>
    </source>
</reference>
<dbReference type="RefSeq" id="XP_008606218.1">
    <property type="nucleotide sequence ID" value="XM_008607996.1"/>
</dbReference>
<feature type="region of interest" description="Disordered" evidence="1">
    <location>
        <begin position="55"/>
        <end position="75"/>
    </location>
</feature>
<name>T0QQY3_SAPDV</name>
<sequence>MPPFATAPTPTPWSCMAAPMTAMEEVACDPLDHDDLFAMMDSSFPMLDEAPAKKPEEAAKPAMKGEKRKLQVREASRRCRLKQKEEVSYLRSRVAELEQLVRDQAMVPPPTTDALEVQSLRQQNKDLTDALTRSQSQMVLIQALLNKTLLETMQSMPVTSPPSSPPASSIVSDAQRLRFASVVDCAFATLTHFALPQVHGAPILSITPSANSWFGEIWSVGSELFVCMTKELPSTSLLRTNMVADRVWERSAAVSFANSAYTLMRQRKLVEVDANTHVYERLESVLEMKLLSQHSAKFRRAVSPTTVLIGTATVNGGADEATTTKYTPGKEQLGLLLHSVPDSPLLASVQLVGTYDVVGVPPAEVHARLSKHVLELAQTLEQQLLL</sequence>
<dbReference type="EMBL" id="JH767136">
    <property type="protein sequence ID" value="EQC40519.1"/>
    <property type="molecule type" value="Genomic_DNA"/>
</dbReference>
<evidence type="ECO:0000313" key="3">
    <source>
        <dbReference type="Proteomes" id="UP000030762"/>
    </source>
</evidence>
<dbReference type="VEuPathDB" id="FungiDB:SDRG_02409"/>